<feature type="compositionally biased region" description="Basic and acidic residues" evidence="1">
    <location>
        <begin position="295"/>
        <end position="309"/>
    </location>
</feature>
<reference evidence="2" key="1">
    <citation type="journal article" date="2020" name="Stud. Mycol.">
        <title>101 Dothideomycetes genomes: a test case for predicting lifestyles and emergence of pathogens.</title>
        <authorList>
            <person name="Haridas S."/>
            <person name="Albert R."/>
            <person name="Binder M."/>
            <person name="Bloem J."/>
            <person name="Labutti K."/>
            <person name="Salamov A."/>
            <person name="Andreopoulos B."/>
            <person name="Baker S."/>
            <person name="Barry K."/>
            <person name="Bills G."/>
            <person name="Bluhm B."/>
            <person name="Cannon C."/>
            <person name="Castanera R."/>
            <person name="Culley D."/>
            <person name="Daum C."/>
            <person name="Ezra D."/>
            <person name="Gonzalez J."/>
            <person name="Henrissat B."/>
            <person name="Kuo A."/>
            <person name="Liang C."/>
            <person name="Lipzen A."/>
            <person name="Lutzoni F."/>
            <person name="Magnuson J."/>
            <person name="Mondo S."/>
            <person name="Nolan M."/>
            <person name="Ohm R."/>
            <person name="Pangilinan J."/>
            <person name="Park H.-J."/>
            <person name="Ramirez L."/>
            <person name="Alfaro M."/>
            <person name="Sun H."/>
            <person name="Tritt A."/>
            <person name="Yoshinaga Y."/>
            <person name="Zwiers L.-H."/>
            <person name="Turgeon B."/>
            <person name="Goodwin S."/>
            <person name="Spatafora J."/>
            <person name="Crous P."/>
            <person name="Grigoriev I."/>
        </authorList>
    </citation>
    <scope>NUCLEOTIDE SEQUENCE</scope>
    <source>
        <strain evidence="2">CBS 109.77</strain>
    </source>
</reference>
<accession>A0A6A6WZI0</accession>
<dbReference type="EMBL" id="MU002148">
    <property type="protein sequence ID" value="KAF2789293.1"/>
    <property type="molecule type" value="Genomic_DNA"/>
</dbReference>
<name>A0A6A6WZI0_9PLEO</name>
<dbReference type="OrthoDB" id="3796452at2759"/>
<proteinExistence type="predicted"/>
<gene>
    <name evidence="2" type="ORF">K505DRAFT_420570</name>
</gene>
<feature type="compositionally biased region" description="Polar residues" evidence="1">
    <location>
        <begin position="267"/>
        <end position="293"/>
    </location>
</feature>
<organism evidence="2 3">
    <name type="scientific">Melanomma pulvis-pyrius CBS 109.77</name>
    <dbReference type="NCBI Taxonomy" id="1314802"/>
    <lineage>
        <taxon>Eukaryota</taxon>
        <taxon>Fungi</taxon>
        <taxon>Dikarya</taxon>
        <taxon>Ascomycota</taxon>
        <taxon>Pezizomycotina</taxon>
        <taxon>Dothideomycetes</taxon>
        <taxon>Pleosporomycetidae</taxon>
        <taxon>Pleosporales</taxon>
        <taxon>Melanommataceae</taxon>
        <taxon>Melanomma</taxon>
    </lineage>
</organism>
<dbReference type="Proteomes" id="UP000799757">
    <property type="component" value="Unassembled WGS sequence"/>
</dbReference>
<evidence type="ECO:0000313" key="2">
    <source>
        <dbReference type="EMBL" id="KAF2789293.1"/>
    </source>
</evidence>
<protein>
    <submittedName>
        <fullName evidence="2">Uncharacterized protein</fullName>
    </submittedName>
</protein>
<evidence type="ECO:0000313" key="3">
    <source>
        <dbReference type="Proteomes" id="UP000799757"/>
    </source>
</evidence>
<dbReference type="AlphaFoldDB" id="A0A6A6WZI0"/>
<feature type="region of interest" description="Disordered" evidence="1">
    <location>
        <begin position="1"/>
        <end position="42"/>
    </location>
</feature>
<feature type="region of interest" description="Disordered" evidence="1">
    <location>
        <begin position="244"/>
        <end position="309"/>
    </location>
</feature>
<sequence length="309" mass="34246">MAGSSSSGWLSNLPLANKSHSLKDRKEGNRAITQSPSRGVLNPEIEVNDQGDEGLWYDCTSSEGSLSPAKSFADIENSHVSVKSTTPEEEAELLPHMPSLFGLDLPPCNAEIQVAYENVVNRLRARWLNQRGSIGTVDLCHAVKTELSNQNFMFPAFSIKGPFKKRKPWRRENVFKYELRWIDYFVKEAQAQSPDLMTESELMERRKESSAPAALGFNLGDRPDVRKLWDEWNAKMRAKTLAMPERETNTDIGLAAGSPEGPVLGETNGNAKESNPDSTNSMDSDVTLVQANSEGKPDDAHLWSQGGHD</sequence>
<keyword evidence="3" id="KW-1185">Reference proteome</keyword>
<feature type="compositionally biased region" description="Polar residues" evidence="1">
    <location>
        <begin position="1"/>
        <end position="10"/>
    </location>
</feature>
<evidence type="ECO:0000256" key="1">
    <source>
        <dbReference type="SAM" id="MobiDB-lite"/>
    </source>
</evidence>